<protein>
    <submittedName>
        <fullName evidence="1">Uncharacterized protein</fullName>
    </submittedName>
</protein>
<proteinExistence type="predicted"/>
<dbReference type="EMBL" id="WNWW01000138">
    <property type="protein sequence ID" value="KAF3429903.1"/>
    <property type="molecule type" value="Genomic_DNA"/>
</dbReference>
<keyword evidence="2" id="KW-1185">Reference proteome</keyword>
<sequence>MLRSALLSKKTLNRDLAGESPQGRLTHSLKCYKCGQYNEGVGSITPCINYTAHMDLKDCPPSAEWCIVSTHIRVYLFIYLEEEEKEGEGTSARIVFRKRDRTPRSLMRFDFCSQIPMGGLRRGLEHEDVLLPAGGLQLGSVVCVQQQPHGPCDHDGGSSGASWLIRRFRRPWDREREQRDPFDAGITALTWSIIVLALLLTGR</sequence>
<name>A0A833SN22_9HYME</name>
<dbReference type="AlphaFoldDB" id="A0A833SN22"/>
<reference evidence="1" key="1">
    <citation type="submission" date="2019-11" db="EMBL/GenBank/DDBJ databases">
        <title>The nuclear and mitochondrial genomes of Frieseomelitta varia - a highly eusocial stingless bee (Meliponini) with a permanently sterile worker caste.</title>
        <authorList>
            <person name="Freitas F.C.P."/>
            <person name="Lourenco A.P."/>
            <person name="Nunes F.M.F."/>
            <person name="Paschoal A.R."/>
            <person name="Abreu F.C.P."/>
            <person name="Barbin F.O."/>
            <person name="Bataglia L."/>
            <person name="Cardoso-Junior C.A.M."/>
            <person name="Cervoni M.S."/>
            <person name="Silva S.R."/>
            <person name="Dalarmi F."/>
            <person name="Del Lama M.A."/>
            <person name="Depintor T.S."/>
            <person name="Ferreira K.M."/>
            <person name="Goria P.S."/>
            <person name="Jaskot M.C."/>
            <person name="Lago D.C."/>
            <person name="Luna-Lucena D."/>
            <person name="Moda L.M."/>
            <person name="Nascimento L."/>
            <person name="Pedrino M."/>
            <person name="Rabico F.O."/>
            <person name="Sanches F.C."/>
            <person name="Santos D.E."/>
            <person name="Santos C.G."/>
            <person name="Vieira J."/>
            <person name="Lopes T.F."/>
            <person name="Barchuk A.R."/>
            <person name="Hartfelder K."/>
            <person name="Simoes Z.L.P."/>
            <person name="Bitondi M.M.G."/>
            <person name="Pinheiro D.G."/>
        </authorList>
    </citation>
    <scope>NUCLEOTIDE SEQUENCE</scope>
    <source>
        <strain evidence="1">USP_RPSP 00005682</strain>
        <tissue evidence="1">Whole individual</tissue>
    </source>
</reference>
<accession>A0A833SN22</accession>
<gene>
    <name evidence="1" type="ORF">E2986_10944</name>
</gene>
<comment type="caution">
    <text evidence="1">The sequence shown here is derived from an EMBL/GenBank/DDBJ whole genome shotgun (WGS) entry which is preliminary data.</text>
</comment>
<evidence type="ECO:0000313" key="1">
    <source>
        <dbReference type="EMBL" id="KAF3429903.1"/>
    </source>
</evidence>
<evidence type="ECO:0000313" key="2">
    <source>
        <dbReference type="Proteomes" id="UP000655588"/>
    </source>
</evidence>
<organism evidence="1 2">
    <name type="scientific">Frieseomelitta varia</name>
    <dbReference type="NCBI Taxonomy" id="561572"/>
    <lineage>
        <taxon>Eukaryota</taxon>
        <taxon>Metazoa</taxon>
        <taxon>Ecdysozoa</taxon>
        <taxon>Arthropoda</taxon>
        <taxon>Hexapoda</taxon>
        <taxon>Insecta</taxon>
        <taxon>Pterygota</taxon>
        <taxon>Neoptera</taxon>
        <taxon>Endopterygota</taxon>
        <taxon>Hymenoptera</taxon>
        <taxon>Apocrita</taxon>
        <taxon>Aculeata</taxon>
        <taxon>Apoidea</taxon>
        <taxon>Anthophila</taxon>
        <taxon>Apidae</taxon>
        <taxon>Frieseomelitta</taxon>
    </lineage>
</organism>
<dbReference type="Proteomes" id="UP000655588">
    <property type="component" value="Unassembled WGS sequence"/>
</dbReference>